<dbReference type="AlphaFoldDB" id="A0A9X0HJB1"/>
<dbReference type="OrthoDB" id="886813at2"/>
<keyword evidence="2" id="KW-1185">Reference proteome</keyword>
<sequence length="76" mass="8592">MDNPATQPTRIRQLMPAGYLRILQTRTDCKQKATLNDVVLSESTNSKYWPAVEQLAQETDPNGFAAWQAAHLQPHQ</sequence>
<dbReference type="EMBL" id="LNAL01000008">
    <property type="protein sequence ID" value="KUG06909.1"/>
    <property type="molecule type" value="Genomic_DNA"/>
</dbReference>
<dbReference type="Proteomes" id="UP000054223">
    <property type="component" value="Unassembled WGS sequence"/>
</dbReference>
<proteinExistence type="predicted"/>
<accession>A0A9X0HJB1</accession>
<evidence type="ECO:0000313" key="1">
    <source>
        <dbReference type="EMBL" id="KUG06909.1"/>
    </source>
</evidence>
<gene>
    <name evidence="1" type="ORF">ASU33_06180</name>
</gene>
<reference evidence="1 2" key="1">
    <citation type="submission" date="2015-11" db="EMBL/GenBank/DDBJ databases">
        <title>Solirubrum puertoriconensis gen. nov. an environmental bacteria isolated in Puerto Rico.</title>
        <authorList>
            <person name="Cuebas-Irizarry M.F."/>
            <person name="Montalvo-Rodriguez R."/>
        </authorList>
    </citation>
    <scope>NUCLEOTIDE SEQUENCE [LARGE SCALE GENOMIC DNA]</scope>
    <source>
        <strain evidence="1 2">MC1A</strain>
    </source>
</reference>
<evidence type="ECO:0000313" key="2">
    <source>
        <dbReference type="Proteomes" id="UP000054223"/>
    </source>
</evidence>
<protein>
    <submittedName>
        <fullName evidence="1">Uncharacterized protein</fullName>
    </submittedName>
</protein>
<name>A0A9X0HJB1_SOLP1</name>
<comment type="caution">
    <text evidence="1">The sequence shown here is derived from an EMBL/GenBank/DDBJ whole genome shotgun (WGS) entry which is preliminary data.</text>
</comment>
<dbReference type="RefSeq" id="WP_059072603.1">
    <property type="nucleotide sequence ID" value="NZ_LNAL01000008.1"/>
</dbReference>
<organism evidence="1 2">
    <name type="scientific">Solirubrum puertoriconensis</name>
    <dbReference type="NCBI Taxonomy" id="1751427"/>
    <lineage>
        <taxon>Bacteria</taxon>
        <taxon>Pseudomonadati</taxon>
        <taxon>Bacteroidota</taxon>
        <taxon>Cytophagia</taxon>
        <taxon>Cytophagales</taxon>
    </lineage>
</organism>